<dbReference type="SUPFAM" id="SSF50494">
    <property type="entry name" value="Trypsin-like serine proteases"/>
    <property type="match status" value="7"/>
</dbReference>
<dbReference type="FunFam" id="2.40.10.10:FF:000047">
    <property type="entry name" value="Trypsin eta"/>
    <property type="match status" value="2"/>
</dbReference>
<comment type="similarity">
    <text evidence="2">Belongs to the peptidase S1 family.</text>
</comment>
<dbReference type="InterPro" id="IPR018114">
    <property type="entry name" value="TRYPSIN_HIS"/>
</dbReference>
<keyword evidence="7" id="KW-1015">Disulfide bond</keyword>
<comment type="subcellular location">
    <subcellularLocation>
        <location evidence="1">Secreted</location>
        <location evidence="1">Extracellular space</location>
    </subcellularLocation>
</comment>
<dbReference type="Pfam" id="PF00089">
    <property type="entry name" value="Trypsin"/>
    <property type="match status" value="7"/>
</dbReference>
<sequence>IYRMNPSALKSLTIHAGTNLLSENGTVYKAKQAIIHETFDSIRIINDIGLLILSTPIEYTKYIQPILLATTDVAPGSYCILAGWGRIELGGIIPDKLQEIELNVYDQDKCHQSQRRVQFSHICTLTRIGEGACHGDSGSPLVSNGFQIGIVSFGTPCARGRPDVHTRLTSFTKWIKKHRAPSFIISEDTPIDIKDVAPIGKFRYQVSIRKNGTHICSGSILDDFNVLTSAKCVVGLKCSTDEIIIHVGTNSLNNAGYSHNVESINVHQNYDELLCFNDIALIHLSDPIKERNVLVYPINLPKSNINFECKPCTLSGWTNVTNENLQQTELIVDKQKECAKNHWELTNSHICTKAQNRTNEYKIDLGAPLIANGVQIGIASSPCSGEPDIYTKVSSFLPWIKANLKNLFVYYHLLLFDITKFIIQSNIIINFNSFRSNWLNSNPQFVCAILSLQCVKEHDGAPHIVGGKDASIGKFPYQVSLKFNGEHMCGGSILNKYNILTAGYCVKRLNQYDLDYLKVHAGTNFLDIPGAIHDVESVSVNSQYDENSINNDIALIHLKNPITYNRLVQPINLVTSDNELEGTPCILSGWGTTVDGRTPNNLQEIELTIYPQGECKIAQPKVTDSHICTLTKAGEGACHSDAGGPLVVNEVQIGIVSFGNPCKVDETPDVYTRVSSFINWISAHLKMSALVCLVLIALIYGTEGVPYIIGGKNAKIGEFPYQVSLKYNDFHRCGGSIIDNYNVLTSARCVDDLENSDNLKVHAGTIWLNIPGAVYDVESVSVNSKYDNKLLINDVALVHLKNPIRYNRLVQPINLTTSDEGLDNKPCTLIGWGTTSVEGSTSNSLQKIKLIVYPQEKCQAAQPKVRDSHICTLTTEGEGACYGDSGGPLVANKSQIGIVSFGTPCAFGYPDIYTRVSSFVSFTDSKSLKNVTVHAGTNRLSESGYIYIPEEAIVHPDYDPNLLFNDIGLLRLKTDIQYNKLVQPISTAKTNSVLVGDACFLIRWGTLRVKEITSYILISELPDKLQKVNLIVYSQSKCKGDSGSPLVANGIQIGLSSYVRPCARGFPEVYTKVFSFANWLAVYQLLIAMNAVTGFIIACLTFTTYGLPHPQIVGGNDALDGAYPYQMSLRNNLTLDSLSHFCGGAIISEHYIITTAQCINQFENPYNVYAVVGSNCLNATDAIVYQVKNLIVHAGFNNLLRVHDIGLIQVSSNIIFNKNVQPIVLSTTDRNFDDYPLLITGWGDLWSSGLAFNRLQEIIVRGYSHELCSRWTYVKQTHICTFTMENKEFCHGDAGSPLVADGILVGLMSYSYGPCGAGTPDVSTRISSYRSINMFSITDLIITCLIYHTAYGVDTQIVGGRNTSTGQYPYQVSLKTQNGSHFCGGAIIHEKFVITAAHCLSGKSPDDIFIDVGSIYLSNPESRYLAYKLIIHPDYNKTNMMIINDIGLINIKNKISFTNNTKLINLISYDRNFEDLQLNLTGWGKLKADGLIPEQLQQVVVHGFSQNECPKKNSNFTDRYICTLNAVNQGACNGDSGSALTYEGDLVGILSYGTQPCASGYPDIFTRVYYYRNWINETINENINNAGSNQQLNIILGTFMTYLCISFM</sequence>
<evidence type="ECO:0000256" key="2">
    <source>
        <dbReference type="ARBA" id="ARBA00007664"/>
    </source>
</evidence>
<dbReference type="EC" id="3.4.21.1" evidence="8"/>
<protein>
    <recommendedName>
        <fullName evidence="8">chymotrypsin</fullName>
        <ecNumber evidence="8">3.4.21.1</ecNumber>
    </recommendedName>
</protein>
<reference evidence="11" key="1">
    <citation type="submission" date="2020-02" db="EMBL/GenBank/DDBJ databases">
        <title>Relaxed selection underlies rapid genomic changes in the transitions from sociality to social parasitism in ants.</title>
        <authorList>
            <person name="Bi X."/>
        </authorList>
    </citation>
    <scope>NUCLEOTIDE SEQUENCE</scope>
    <source>
        <strain evidence="11">BGI-DK2013a</strain>
        <tissue evidence="11">Whole body</tissue>
    </source>
</reference>
<dbReference type="InterPro" id="IPR009003">
    <property type="entry name" value="Peptidase_S1_PA"/>
</dbReference>
<feature type="domain" description="Peptidase S1" evidence="10">
    <location>
        <begin position="1112"/>
        <end position="1346"/>
    </location>
</feature>
<dbReference type="PANTHER" id="PTHR24276:SF98">
    <property type="entry name" value="FI18310P1-RELATED"/>
    <property type="match status" value="1"/>
</dbReference>
<feature type="domain" description="Peptidase S1" evidence="10">
    <location>
        <begin position="708"/>
        <end position="928"/>
    </location>
</feature>
<feature type="non-terminal residue" evidence="11">
    <location>
        <position position="1608"/>
    </location>
</feature>
<dbReference type="GO" id="GO:0016485">
    <property type="term" value="P:protein processing"/>
    <property type="evidence" value="ECO:0007669"/>
    <property type="project" value="UniProtKB-ARBA"/>
</dbReference>
<feature type="non-terminal residue" evidence="11">
    <location>
        <position position="1"/>
    </location>
</feature>
<evidence type="ECO:0000256" key="1">
    <source>
        <dbReference type="ARBA" id="ARBA00004239"/>
    </source>
</evidence>
<feature type="domain" description="Peptidase S1" evidence="10">
    <location>
        <begin position="1"/>
        <end position="180"/>
    </location>
</feature>
<keyword evidence="3" id="KW-0964">Secreted</keyword>
<comment type="caution">
    <text evidence="11">The sequence shown here is derived from an EMBL/GenBank/DDBJ whole genome shotgun (WGS) entry which is preliminary data.</text>
</comment>
<dbReference type="InterPro" id="IPR050430">
    <property type="entry name" value="Peptidase_S1"/>
</dbReference>
<evidence type="ECO:0000256" key="5">
    <source>
        <dbReference type="ARBA" id="ARBA00022801"/>
    </source>
</evidence>
<dbReference type="PRINTS" id="PR00722">
    <property type="entry name" value="CHYMOTRYPSIN"/>
</dbReference>
<dbReference type="PROSITE" id="PS50240">
    <property type="entry name" value="TRYPSIN_DOM"/>
    <property type="match status" value="7"/>
</dbReference>
<keyword evidence="5 9" id="KW-0378">Hydrolase</keyword>
<dbReference type="InterPro" id="IPR043504">
    <property type="entry name" value="Peptidase_S1_PA_chymotrypsin"/>
</dbReference>
<evidence type="ECO:0000313" key="12">
    <source>
        <dbReference type="Proteomes" id="UP000667349"/>
    </source>
</evidence>
<feature type="domain" description="Peptidase S1" evidence="10">
    <location>
        <begin position="929"/>
        <end position="1080"/>
    </location>
</feature>
<dbReference type="Gene3D" id="2.40.10.10">
    <property type="entry name" value="Trypsin-like serine proteases"/>
    <property type="match status" value="12"/>
</dbReference>
<dbReference type="Proteomes" id="UP000667349">
    <property type="component" value="Unassembled WGS sequence"/>
</dbReference>
<dbReference type="InterPro" id="IPR001254">
    <property type="entry name" value="Trypsin_dom"/>
</dbReference>
<evidence type="ECO:0000256" key="8">
    <source>
        <dbReference type="ARBA" id="ARBA00044036"/>
    </source>
</evidence>
<dbReference type="GO" id="GO:0004252">
    <property type="term" value="F:serine-type endopeptidase activity"/>
    <property type="evidence" value="ECO:0007669"/>
    <property type="project" value="UniProtKB-EC"/>
</dbReference>
<dbReference type="EMBL" id="JAANHZ010000077">
    <property type="protein sequence ID" value="KAG5316267.1"/>
    <property type="molecule type" value="Genomic_DNA"/>
</dbReference>
<evidence type="ECO:0000256" key="4">
    <source>
        <dbReference type="ARBA" id="ARBA00022670"/>
    </source>
</evidence>
<accession>A0A836EXP2</accession>
<keyword evidence="4 9" id="KW-0645">Protease</keyword>
<dbReference type="FunFam" id="2.40.10.10:FF:000036">
    <property type="entry name" value="Trypsin beta"/>
    <property type="match status" value="2"/>
</dbReference>
<feature type="domain" description="Peptidase S1" evidence="10">
    <location>
        <begin position="1357"/>
        <end position="1580"/>
    </location>
</feature>
<dbReference type="InterPro" id="IPR033116">
    <property type="entry name" value="TRYPSIN_SER"/>
</dbReference>
<dbReference type="CDD" id="cd00190">
    <property type="entry name" value="Tryp_SPc"/>
    <property type="match status" value="6"/>
</dbReference>
<keyword evidence="12" id="KW-1185">Reference proteome</keyword>
<evidence type="ECO:0000259" key="10">
    <source>
        <dbReference type="PROSITE" id="PS50240"/>
    </source>
</evidence>
<dbReference type="FunFam" id="2.40.10.10:FF:000068">
    <property type="entry name" value="transmembrane protease serine 2"/>
    <property type="match status" value="3"/>
</dbReference>
<dbReference type="PROSITE" id="PS00135">
    <property type="entry name" value="TRYPSIN_SER"/>
    <property type="match status" value="3"/>
</dbReference>
<dbReference type="SMART" id="SM00020">
    <property type="entry name" value="Tryp_SPc"/>
    <property type="match status" value="7"/>
</dbReference>
<evidence type="ECO:0000256" key="7">
    <source>
        <dbReference type="ARBA" id="ARBA00023157"/>
    </source>
</evidence>
<dbReference type="GO" id="GO:0005576">
    <property type="term" value="C:extracellular region"/>
    <property type="evidence" value="ECO:0007669"/>
    <property type="project" value="UniProtKB-SubCell"/>
</dbReference>
<evidence type="ECO:0000256" key="6">
    <source>
        <dbReference type="ARBA" id="ARBA00022825"/>
    </source>
</evidence>
<keyword evidence="6 9" id="KW-0720">Serine protease</keyword>
<name>A0A836EXP2_9HYME</name>
<feature type="domain" description="Peptidase S1" evidence="10">
    <location>
        <begin position="464"/>
        <end position="686"/>
    </location>
</feature>
<evidence type="ECO:0000256" key="9">
    <source>
        <dbReference type="RuleBase" id="RU363034"/>
    </source>
</evidence>
<proteinExistence type="inferred from homology"/>
<dbReference type="InterPro" id="IPR001314">
    <property type="entry name" value="Peptidase_S1A"/>
</dbReference>
<dbReference type="PANTHER" id="PTHR24276">
    <property type="entry name" value="POLYSERASE-RELATED"/>
    <property type="match status" value="1"/>
</dbReference>
<feature type="domain" description="Peptidase S1" evidence="10">
    <location>
        <begin position="184"/>
        <end position="405"/>
    </location>
</feature>
<organism evidence="11 12">
    <name type="scientific">Acromyrmex insinuator</name>
    <dbReference type="NCBI Taxonomy" id="230686"/>
    <lineage>
        <taxon>Eukaryota</taxon>
        <taxon>Metazoa</taxon>
        <taxon>Ecdysozoa</taxon>
        <taxon>Arthropoda</taxon>
        <taxon>Hexapoda</taxon>
        <taxon>Insecta</taxon>
        <taxon>Pterygota</taxon>
        <taxon>Neoptera</taxon>
        <taxon>Endopterygota</taxon>
        <taxon>Hymenoptera</taxon>
        <taxon>Apocrita</taxon>
        <taxon>Aculeata</taxon>
        <taxon>Formicoidea</taxon>
        <taxon>Formicidae</taxon>
        <taxon>Myrmicinae</taxon>
        <taxon>Acromyrmex</taxon>
    </lineage>
</organism>
<dbReference type="PROSITE" id="PS00134">
    <property type="entry name" value="TRYPSIN_HIS"/>
    <property type="match status" value="1"/>
</dbReference>
<evidence type="ECO:0000313" key="11">
    <source>
        <dbReference type="EMBL" id="KAG5316267.1"/>
    </source>
</evidence>
<gene>
    <name evidence="11" type="primary">Ctr1_0</name>
    <name evidence="11" type="ORF">G6Z75_0005558</name>
</gene>
<evidence type="ECO:0000256" key="3">
    <source>
        <dbReference type="ARBA" id="ARBA00022525"/>
    </source>
</evidence>